<feature type="region of interest" description="Disordered" evidence="4">
    <location>
        <begin position="24"/>
        <end position="53"/>
    </location>
</feature>
<protein>
    <submittedName>
        <fullName evidence="6">Kinase-like protein</fullName>
    </submittedName>
</protein>
<keyword evidence="2" id="KW-0547">Nucleotide-binding</keyword>
<comment type="similarity">
    <text evidence="1">Belongs to the protein kinase superfamily. STE Ser/Thr protein kinase family. STE20 subfamily.</text>
</comment>
<dbReference type="SUPFAM" id="SSF56112">
    <property type="entry name" value="Protein kinase-like (PK-like)"/>
    <property type="match status" value="1"/>
</dbReference>
<dbReference type="InterPro" id="IPR011009">
    <property type="entry name" value="Kinase-like_dom_sf"/>
</dbReference>
<evidence type="ECO:0000256" key="2">
    <source>
        <dbReference type="ARBA" id="ARBA00022741"/>
    </source>
</evidence>
<evidence type="ECO:0000313" key="6">
    <source>
        <dbReference type="EMBL" id="OCK73599.1"/>
    </source>
</evidence>
<dbReference type="GO" id="GO:0004672">
    <property type="term" value="F:protein kinase activity"/>
    <property type="evidence" value="ECO:0007669"/>
    <property type="project" value="InterPro"/>
</dbReference>
<evidence type="ECO:0000256" key="4">
    <source>
        <dbReference type="SAM" id="MobiDB-lite"/>
    </source>
</evidence>
<dbReference type="PANTHER" id="PTHR45832:SF22">
    <property type="entry name" value="SERINE_THREONINE-PROTEIN KINASE SAMKA-RELATED"/>
    <property type="match status" value="1"/>
</dbReference>
<organism evidence="6 7">
    <name type="scientific">Lepidopterella palustris CBS 459.81</name>
    <dbReference type="NCBI Taxonomy" id="1314670"/>
    <lineage>
        <taxon>Eukaryota</taxon>
        <taxon>Fungi</taxon>
        <taxon>Dikarya</taxon>
        <taxon>Ascomycota</taxon>
        <taxon>Pezizomycotina</taxon>
        <taxon>Dothideomycetes</taxon>
        <taxon>Pleosporomycetidae</taxon>
        <taxon>Mytilinidiales</taxon>
        <taxon>Argynnaceae</taxon>
        <taxon>Lepidopterella</taxon>
    </lineage>
</organism>
<keyword evidence="3" id="KW-0067">ATP-binding</keyword>
<feature type="compositionally biased region" description="Basic and acidic residues" evidence="4">
    <location>
        <begin position="32"/>
        <end position="44"/>
    </location>
</feature>
<accession>A0A8E2DXT9</accession>
<keyword evidence="6" id="KW-0418">Kinase</keyword>
<evidence type="ECO:0000313" key="7">
    <source>
        <dbReference type="Proteomes" id="UP000250266"/>
    </source>
</evidence>
<sequence>MDSSDNRHTQINMFALTDAQSLVQTEGLHGSRSHDAPNKKRAPPEDAWTEAKIPRSATKNSLRVKWESPWQKYDKVYDIELGGSVEVAIGKVPPFKLVHVRAFSKPVAEKTLHMFRQVQHRNIVAALEAFATDDSLYIVLEHMPVSLEWIVRSPAYPNEGQLAAILGQILNGVAYIAAEGFQHGSLCCANILLKTNGDVKIANQECCHVMSQPKGGSCDVRALSFITMELMQKYVKEDGAIGVDDLRRWYSNSDAVGFLSATTSVESAEELLKHPLLKRPWQKESLLGIISLAQVCIRGRYKYTPRE</sequence>
<name>A0A8E2DXT9_9PEZI</name>
<dbReference type="PROSITE" id="PS50011">
    <property type="entry name" value="PROTEIN_KINASE_DOM"/>
    <property type="match status" value="1"/>
</dbReference>
<dbReference type="OrthoDB" id="3738511at2759"/>
<dbReference type="GO" id="GO:0005524">
    <property type="term" value="F:ATP binding"/>
    <property type="evidence" value="ECO:0007669"/>
    <property type="project" value="UniProtKB-KW"/>
</dbReference>
<proteinExistence type="inferred from homology"/>
<dbReference type="EMBL" id="KV745710">
    <property type="protein sequence ID" value="OCK73599.1"/>
    <property type="molecule type" value="Genomic_DNA"/>
</dbReference>
<dbReference type="Gene3D" id="1.10.510.10">
    <property type="entry name" value="Transferase(Phosphotransferase) domain 1"/>
    <property type="match status" value="1"/>
</dbReference>
<dbReference type="InterPro" id="IPR051931">
    <property type="entry name" value="PAK3-like"/>
</dbReference>
<keyword evidence="6" id="KW-0808">Transferase</keyword>
<feature type="domain" description="Protein kinase" evidence="5">
    <location>
        <begin position="70"/>
        <end position="307"/>
    </location>
</feature>
<evidence type="ECO:0000256" key="3">
    <source>
        <dbReference type="ARBA" id="ARBA00022840"/>
    </source>
</evidence>
<dbReference type="Proteomes" id="UP000250266">
    <property type="component" value="Unassembled WGS sequence"/>
</dbReference>
<dbReference type="SMART" id="SM00220">
    <property type="entry name" value="S_TKc"/>
    <property type="match status" value="1"/>
</dbReference>
<reference evidence="6 7" key="1">
    <citation type="journal article" date="2016" name="Nat. Commun.">
        <title>Ectomycorrhizal ecology is imprinted in the genome of the dominant symbiotic fungus Cenococcum geophilum.</title>
        <authorList>
            <consortium name="DOE Joint Genome Institute"/>
            <person name="Peter M."/>
            <person name="Kohler A."/>
            <person name="Ohm R.A."/>
            <person name="Kuo A."/>
            <person name="Krutzmann J."/>
            <person name="Morin E."/>
            <person name="Arend M."/>
            <person name="Barry K.W."/>
            <person name="Binder M."/>
            <person name="Choi C."/>
            <person name="Clum A."/>
            <person name="Copeland A."/>
            <person name="Grisel N."/>
            <person name="Haridas S."/>
            <person name="Kipfer T."/>
            <person name="LaButti K."/>
            <person name="Lindquist E."/>
            <person name="Lipzen A."/>
            <person name="Maire R."/>
            <person name="Meier B."/>
            <person name="Mihaltcheva S."/>
            <person name="Molinier V."/>
            <person name="Murat C."/>
            <person name="Poggeler S."/>
            <person name="Quandt C.A."/>
            <person name="Sperisen C."/>
            <person name="Tritt A."/>
            <person name="Tisserant E."/>
            <person name="Crous P.W."/>
            <person name="Henrissat B."/>
            <person name="Nehls U."/>
            <person name="Egli S."/>
            <person name="Spatafora J.W."/>
            <person name="Grigoriev I.V."/>
            <person name="Martin F.M."/>
        </authorList>
    </citation>
    <scope>NUCLEOTIDE SEQUENCE [LARGE SCALE GENOMIC DNA]</scope>
    <source>
        <strain evidence="6 7">CBS 459.81</strain>
    </source>
</reference>
<dbReference type="Pfam" id="PF00069">
    <property type="entry name" value="Pkinase"/>
    <property type="match status" value="1"/>
</dbReference>
<dbReference type="InterPro" id="IPR000719">
    <property type="entry name" value="Prot_kinase_dom"/>
</dbReference>
<dbReference type="AlphaFoldDB" id="A0A8E2DXT9"/>
<gene>
    <name evidence="6" type="ORF">K432DRAFT_312440</name>
</gene>
<evidence type="ECO:0000259" key="5">
    <source>
        <dbReference type="PROSITE" id="PS50011"/>
    </source>
</evidence>
<evidence type="ECO:0000256" key="1">
    <source>
        <dbReference type="ARBA" id="ARBA00008874"/>
    </source>
</evidence>
<keyword evidence="7" id="KW-1185">Reference proteome</keyword>
<dbReference type="PANTHER" id="PTHR45832">
    <property type="entry name" value="SERINE/THREONINE-PROTEIN KINASE SAMKA-RELATED-RELATED"/>
    <property type="match status" value="1"/>
</dbReference>